<proteinExistence type="predicted"/>
<sequence length="120" mass="13267">MGNSTQLKLEQKGNGEALLVTCGQWFSEWEHWRCTPVKKREETEVKSVANAVFEQFKCTRNEKEDTLGSCDDVKFGSSGTDANGSGWWDCNVAGIDNEEVASNEVWEGIGSTTLGGLDWN</sequence>
<protein>
    <submittedName>
        <fullName evidence="1">Uncharacterized protein</fullName>
    </submittedName>
</protein>
<dbReference type="EMBL" id="CM037152">
    <property type="protein sequence ID" value="KAH7835147.1"/>
    <property type="molecule type" value="Genomic_DNA"/>
</dbReference>
<evidence type="ECO:0000313" key="1">
    <source>
        <dbReference type="EMBL" id="KAH7835147.1"/>
    </source>
</evidence>
<keyword evidence="2" id="KW-1185">Reference proteome</keyword>
<comment type="caution">
    <text evidence="1">The sequence shown here is derived from an EMBL/GenBank/DDBJ whole genome shotgun (WGS) entry which is preliminary data.</text>
</comment>
<name>A0ACB7X389_9ERIC</name>
<organism evidence="1 2">
    <name type="scientific">Vaccinium darrowii</name>
    <dbReference type="NCBI Taxonomy" id="229202"/>
    <lineage>
        <taxon>Eukaryota</taxon>
        <taxon>Viridiplantae</taxon>
        <taxon>Streptophyta</taxon>
        <taxon>Embryophyta</taxon>
        <taxon>Tracheophyta</taxon>
        <taxon>Spermatophyta</taxon>
        <taxon>Magnoliopsida</taxon>
        <taxon>eudicotyledons</taxon>
        <taxon>Gunneridae</taxon>
        <taxon>Pentapetalae</taxon>
        <taxon>asterids</taxon>
        <taxon>Ericales</taxon>
        <taxon>Ericaceae</taxon>
        <taxon>Vaccinioideae</taxon>
        <taxon>Vaccinieae</taxon>
        <taxon>Vaccinium</taxon>
    </lineage>
</organism>
<accession>A0ACB7X389</accession>
<gene>
    <name evidence="1" type="ORF">Vadar_023280</name>
</gene>
<reference evidence="1 2" key="1">
    <citation type="journal article" date="2021" name="Hortic Res">
        <title>High-quality reference genome and annotation aids understanding of berry development for evergreen blueberry (Vaccinium darrowii).</title>
        <authorList>
            <person name="Yu J."/>
            <person name="Hulse-Kemp A.M."/>
            <person name="Babiker E."/>
            <person name="Staton M."/>
        </authorList>
    </citation>
    <scope>NUCLEOTIDE SEQUENCE [LARGE SCALE GENOMIC DNA]</scope>
    <source>
        <strain evidence="2">cv. NJ 8807/NJ 8810</strain>
        <tissue evidence="1">Young leaf</tissue>
    </source>
</reference>
<evidence type="ECO:0000313" key="2">
    <source>
        <dbReference type="Proteomes" id="UP000828048"/>
    </source>
</evidence>
<dbReference type="Proteomes" id="UP000828048">
    <property type="component" value="Chromosome 2"/>
</dbReference>